<dbReference type="eggNOG" id="ENOG502T17T">
    <property type="taxonomic scope" value="Eukaryota"/>
</dbReference>
<evidence type="ECO:0008006" key="4">
    <source>
        <dbReference type="Google" id="ProtNLM"/>
    </source>
</evidence>
<name>W6XW82_COCC2</name>
<dbReference type="GeneID" id="19149185"/>
<keyword evidence="1" id="KW-0732">Signal</keyword>
<keyword evidence="3" id="KW-1185">Reference proteome</keyword>
<feature type="signal peptide" evidence="1">
    <location>
        <begin position="1"/>
        <end position="17"/>
    </location>
</feature>
<feature type="chain" id="PRO_5004885229" description="SCP domain-containing protein" evidence="1">
    <location>
        <begin position="18"/>
        <end position="180"/>
    </location>
</feature>
<dbReference type="EMBL" id="KI964746">
    <property type="protein sequence ID" value="EUC29465.1"/>
    <property type="molecule type" value="Genomic_DNA"/>
</dbReference>
<proteinExistence type="predicted"/>
<accession>W6XW82</accession>
<dbReference type="STRING" id="930089.W6XW82"/>
<evidence type="ECO:0000256" key="1">
    <source>
        <dbReference type="SAM" id="SignalP"/>
    </source>
</evidence>
<dbReference type="AlphaFoldDB" id="W6XW82"/>
<dbReference type="OrthoDB" id="5006988at2759"/>
<evidence type="ECO:0000313" key="3">
    <source>
        <dbReference type="Proteomes" id="UP000053841"/>
    </source>
</evidence>
<dbReference type="HOGENOM" id="CLU_103046_0_0_1"/>
<sequence>MHFKNVLLLAFLSASSAFIIPEGTGDGVYEHHVDANGVDVHVKIGNATDFSATELSAYTKRVNSIRASRLQAREGAFCNQGPDKANMHHGDTDAANADLDYQCSNYGPTKGRHNYYSVRGNTVAFFCNYALNSVQCTAERRAQLSAAITRTCGWYHAGWWDGGLTSYGYDTGRCFCNECV</sequence>
<gene>
    <name evidence="2" type="ORF">COCCADRAFT_40151</name>
</gene>
<dbReference type="RefSeq" id="XP_007716226.1">
    <property type="nucleotide sequence ID" value="XM_007718036.1"/>
</dbReference>
<evidence type="ECO:0000313" key="2">
    <source>
        <dbReference type="EMBL" id="EUC29465.1"/>
    </source>
</evidence>
<dbReference type="Proteomes" id="UP000053841">
    <property type="component" value="Unassembled WGS sequence"/>
</dbReference>
<protein>
    <recommendedName>
        <fullName evidence="4">SCP domain-containing protein</fullName>
    </recommendedName>
</protein>
<dbReference type="KEGG" id="bze:COCCADRAFT_40151"/>
<organism evidence="2 3">
    <name type="scientific">Cochliobolus carbonum (strain 26-R-13)</name>
    <name type="common">Maize leaf spot fungus</name>
    <name type="synonym">Bipolaris zeicola</name>
    <dbReference type="NCBI Taxonomy" id="930089"/>
    <lineage>
        <taxon>Eukaryota</taxon>
        <taxon>Fungi</taxon>
        <taxon>Dikarya</taxon>
        <taxon>Ascomycota</taxon>
        <taxon>Pezizomycotina</taxon>
        <taxon>Dothideomycetes</taxon>
        <taxon>Pleosporomycetidae</taxon>
        <taxon>Pleosporales</taxon>
        <taxon>Pleosporineae</taxon>
        <taxon>Pleosporaceae</taxon>
        <taxon>Bipolaris</taxon>
    </lineage>
</organism>
<reference evidence="2 3" key="1">
    <citation type="journal article" date="2013" name="PLoS Genet.">
        <title>Comparative genome structure, secondary metabolite, and effector coding capacity across Cochliobolus pathogens.</title>
        <authorList>
            <person name="Condon B.J."/>
            <person name="Leng Y."/>
            <person name="Wu D."/>
            <person name="Bushley K.E."/>
            <person name="Ohm R.A."/>
            <person name="Otillar R."/>
            <person name="Martin J."/>
            <person name="Schackwitz W."/>
            <person name="Grimwood J."/>
            <person name="MohdZainudin N."/>
            <person name="Xue C."/>
            <person name="Wang R."/>
            <person name="Manning V.A."/>
            <person name="Dhillon B."/>
            <person name="Tu Z.J."/>
            <person name="Steffenson B.J."/>
            <person name="Salamov A."/>
            <person name="Sun H."/>
            <person name="Lowry S."/>
            <person name="LaButti K."/>
            <person name="Han J."/>
            <person name="Copeland A."/>
            <person name="Lindquist E."/>
            <person name="Barry K."/>
            <person name="Schmutz J."/>
            <person name="Baker S.E."/>
            <person name="Ciuffetti L.M."/>
            <person name="Grigoriev I.V."/>
            <person name="Zhong S."/>
            <person name="Turgeon B.G."/>
        </authorList>
    </citation>
    <scope>NUCLEOTIDE SEQUENCE [LARGE SCALE GENOMIC DNA]</scope>
    <source>
        <strain evidence="2 3">26-R-13</strain>
    </source>
</reference>